<dbReference type="AlphaFoldDB" id="A0A5B0VQJ2"/>
<reference evidence="2 3" key="1">
    <citation type="submission" date="2019-07" db="EMBL/GenBank/DDBJ databases">
        <title>The Draft Genome Sequence of Rhizobium tropici SARCC-755 Associated with Superior Nodulation on Pigeonpea (Cajanus cajan (L.) Millsp.).</title>
        <authorList>
            <person name="Bopape F.L."/>
            <person name="Hassen A.I."/>
            <person name="Swanevelder Z.H."/>
            <person name="Gwata E.T."/>
        </authorList>
    </citation>
    <scope>NUCLEOTIDE SEQUENCE [LARGE SCALE GENOMIC DNA]</scope>
    <source>
        <strain evidence="2 3">SARCC-755</strain>
    </source>
</reference>
<feature type="chain" id="PRO_5022888397" description="BA14K family protein" evidence="1">
    <location>
        <begin position="23"/>
        <end position="109"/>
    </location>
</feature>
<evidence type="ECO:0000313" key="3">
    <source>
        <dbReference type="Proteomes" id="UP000323608"/>
    </source>
</evidence>
<evidence type="ECO:0000256" key="1">
    <source>
        <dbReference type="SAM" id="SignalP"/>
    </source>
</evidence>
<evidence type="ECO:0008006" key="4">
    <source>
        <dbReference type="Google" id="ProtNLM"/>
    </source>
</evidence>
<gene>
    <name evidence="2" type="ORF">FP026_26295</name>
</gene>
<protein>
    <recommendedName>
        <fullName evidence="4">BA14K family protein</fullName>
    </recommendedName>
</protein>
<comment type="caution">
    <text evidence="2">The sequence shown here is derived from an EMBL/GenBank/DDBJ whole genome shotgun (WGS) entry which is preliminary data.</text>
</comment>
<evidence type="ECO:0000313" key="2">
    <source>
        <dbReference type="EMBL" id="KAA1176714.1"/>
    </source>
</evidence>
<proteinExistence type="predicted"/>
<dbReference type="EMBL" id="VNIP01000015">
    <property type="protein sequence ID" value="KAA1176714.1"/>
    <property type="molecule type" value="Genomic_DNA"/>
</dbReference>
<accession>A0A5B0VQJ2</accession>
<organism evidence="2 3">
    <name type="scientific">Rhizobium tropici</name>
    <dbReference type="NCBI Taxonomy" id="398"/>
    <lineage>
        <taxon>Bacteria</taxon>
        <taxon>Pseudomonadati</taxon>
        <taxon>Pseudomonadota</taxon>
        <taxon>Alphaproteobacteria</taxon>
        <taxon>Hyphomicrobiales</taxon>
        <taxon>Rhizobiaceae</taxon>
        <taxon>Rhizobium/Agrobacterium group</taxon>
        <taxon>Rhizobium</taxon>
    </lineage>
</organism>
<keyword evidence="1" id="KW-0732">Signal</keyword>
<name>A0A5B0VQJ2_RHITR</name>
<feature type="signal peptide" evidence="1">
    <location>
        <begin position="1"/>
        <end position="22"/>
    </location>
</feature>
<sequence>MKHLASIALTAALAVGSVLSTALPAASTSLGSSSTASNVILVQERGTRRYPDYDRRPYWRDRDHDRRHWRERRWERSHWDDRWRRDDRWRDDRRYYHRRPGGVIFEIRP</sequence>
<dbReference type="Proteomes" id="UP000323608">
    <property type="component" value="Unassembled WGS sequence"/>
</dbReference>